<gene>
    <name evidence="1" type="ORF">ACFQBQ_07600</name>
</gene>
<dbReference type="InterPro" id="IPR009752">
    <property type="entry name" value="Phage_Mu_GpJ"/>
</dbReference>
<name>A0ABW1Z7X3_9BACT</name>
<proteinExistence type="predicted"/>
<organism evidence="1 2">
    <name type="scientific">Granulicella cerasi</name>
    <dbReference type="NCBI Taxonomy" id="741063"/>
    <lineage>
        <taxon>Bacteria</taxon>
        <taxon>Pseudomonadati</taxon>
        <taxon>Acidobacteriota</taxon>
        <taxon>Terriglobia</taxon>
        <taxon>Terriglobales</taxon>
        <taxon>Acidobacteriaceae</taxon>
        <taxon>Granulicella</taxon>
    </lineage>
</organism>
<evidence type="ECO:0000313" key="1">
    <source>
        <dbReference type="EMBL" id="MFC6645451.1"/>
    </source>
</evidence>
<dbReference type="Pfam" id="PF07030">
    <property type="entry name" value="Phage_Mu_Gp36"/>
    <property type="match status" value="1"/>
</dbReference>
<dbReference type="Proteomes" id="UP001596391">
    <property type="component" value="Unassembled WGS sequence"/>
</dbReference>
<comment type="caution">
    <text evidence="1">The sequence shown here is derived from an EMBL/GenBank/DDBJ whole genome shotgun (WGS) entry which is preliminary data.</text>
</comment>
<accession>A0ABW1Z7X3</accession>
<dbReference type="RefSeq" id="WP_263371820.1">
    <property type="nucleotide sequence ID" value="NZ_JAGSYD010000003.1"/>
</dbReference>
<keyword evidence="2" id="KW-1185">Reference proteome</keyword>
<reference evidence="2" key="1">
    <citation type="journal article" date="2019" name="Int. J. Syst. Evol. Microbiol.">
        <title>The Global Catalogue of Microorganisms (GCM) 10K type strain sequencing project: providing services to taxonomists for standard genome sequencing and annotation.</title>
        <authorList>
            <consortium name="The Broad Institute Genomics Platform"/>
            <consortium name="The Broad Institute Genome Sequencing Center for Infectious Disease"/>
            <person name="Wu L."/>
            <person name="Ma J."/>
        </authorList>
    </citation>
    <scope>NUCLEOTIDE SEQUENCE [LARGE SCALE GENOMIC DNA]</scope>
    <source>
        <strain evidence="2">CGMCC 1.16026</strain>
    </source>
</reference>
<sequence length="143" mass="15594">MAYATLADLTPGVIAGRTLVQLTDDLQTGKVNEDIVQEKLDEASGIVELHCRNRYKLPLQPTQELKGMTLAIAAKLLYGRRSGTVPQGVRDDYDDALKFLRDIAASKIGLDQPISQTEQTTAGRLAVSKKPRVFSGRNLDGLV</sequence>
<evidence type="ECO:0000313" key="2">
    <source>
        <dbReference type="Proteomes" id="UP001596391"/>
    </source>
</evidence>
<protein>
    <submittedName>
        <fullName evidence="1">Gp436 family protein</fullName>
    </submittedName>
</protein>
<dbReference type="EMBL" id="JBHSWI010000001">
    <property type="protein sequence ID" value="MFC6645451.1"/>
    <property type="molecule type" value="Genomic_DNA"/>
</dbReference>